<accession>A0A7G5XM29</accession>
<keyword evidence="1" id="KW-0732">Signal</keyword>
<feature type="signal peptide" evidence="1">
    <location>
        <begin position="1"/>
        <end position="24"/>
    </location>
</feature>
<dbReference type="EMBL" id="CP060007">
    <property type="protein sequence ID" value="QNA46532.1"/>
    <property type="molecule type" value="Genomic_DNA"/>
</dbReference>
<protein>
    <submittedName>
        <fullName evidence="2">Uncharacterized protein</fullName>
    </submittedName>
</protein>
<feature type="chain" id="PRO_5028916237" evidence="1">
    <location>
        <begin position="25"/>
        <end position="156"/>
    </location>
</feature>
<evidence type="ECO:0000313" key="2">
    <source>
        <dbReference type="EMBL" id="QNA46532.1"/>
    </source>
</evidence>
<dbReference type="RefSeq" id="WP_182806424.1">
    <property type="nucleotide sequence ID" value="NZ_CP060007.1"/>
</dbReference>
<reference evidence="3" key="1">
    <citation type="submission" date="2020-08" db="EMBL/GenBank/DDBJ databases">
        <title>Lacibacter sp. S13-6-6 genome sequencing.</title>
        <authorList>
            <person name="Jin L."/>
        </authorList>
    </citation>
    <scope>NUCLEOTIDE SEQUENCE [LARGE SCALE GENOMIC DNA]</scope>
    <source>
        <strain evidence="3">S13-6-6</strain>
    </source>
</reference>
<name>A0A7G5XM29_9BACT</name>
<sequence>MLLKRPFRLLLLLFVLFFSVQTKAQDKPKPTTLKPPPLQSFWGKTKGGDLPLEMVLTTIDSAIWVIDDKKSRYHVSRFIVVHRSKDKYEDEKTGEIKSKYNSTATNVRNSGYLPKIWQKNLYEIIKKEDEIIITDIIVKDKWGYYYTAPEIKIKVM</sequence>
<organism evidence="2 3">
    <name type="scientific">Lacibacter sediminis</name>
    <dbReference type="NCBI Taxonomy" id="2760713"/>
    <lineage>
        <taxon>Bacteria</taxon>
        <taxon>Pseudomonadati</taxon>
        <taxon>Bacteroidota</taxon>
        <taxon>Chitinophagia</taxon>
        <taxon>Chitinophagales</taxon>
        <taxon>Chitinophagaceae</taxon>
        <taxon>Lacibacter</taxon>
    </lineage>
</organism>
<evidence type="ECO:0000256" key="1">
    <source>
        <dbReference type="SAM" id="SignalP"/>
    </source>
</evidence>
<dbReference type="Proteomes" id="UP000515344">
    <property type="component" value="Chromosome"/>
</dbReference>
<proteinExistence type="predicted"/>
<evidence type="ECO:0000313" key="3">
    <source>
        <dbReference type="Proteomes" id="UP000515344"/>
    </source>
</evidence>
<dbReference type="KEGG" id="lacs:H4075_10280"/>
<gene>
    <name evidence="2" type="ORF">H4075_10280</name>
</gene>
<keyword evidence="3" id="KW-1185">Reference proteome</keyword>
<dbReference type="AlphaFoldDB" id="A0A7G5XM29"/>